<name>F1Z3M8_9SPHN</name>
<accession>F1Z3M8</accession>
<comment type="caution">
    <text evidence="4">The sequence shown here is derived from an EMBL/GenBank/DDBJ whole genome shotgun (WGS) entry which is preliminary data.</text>
</comment>
<keyword evidence="4" id="KW-0449">Lipoprotein</keyword>
<dbReference type="HOGENOM" id="CLU_059326_0_0_5"/>
<evidence type="ECO:0000313" key="5">
    <source>
        <dbReference type="Proteomes" id="UP000004728"/>
    </source>
</evidence>
<feature type="compositionally biased region" description="Pro residues" evidence="3">
    <location>
        <begin position="297"/>
        <end position="310"/>
    </location>
</feature>
<feature type="region of interest" description="Disordered" evidence="3">
    <location>
        <begin position="278"/>
        <end position="324"/>
    </location>
</feature>
<dbReference type="GO" id="GO:0016020">
    <property type="term" value="C:membrane"/>
    <property type="evidence" value="ECO:0007669"/>
    <property type="project" value="InterPro"/>
</dbReference>
<dbReference type="PRINTS" id="PR01805">
    <property type="entry name" value="VACJLIPOPROT"/>
</dbReference>
<dbReference type="Pfam" id="PF04333">
    <property type="entry name" value="MlaA"/>
    <property type="match status" value="1"/>
</dbReference>
<dbReference type="EMBL" id="AEWJ01000008">
    <property type="protein sequence ID" value="EGD60842.1"/>
    <property type="molecule type" value="Genomic_DNA"/>
</dbReference>
<dbReference type="Proteomes" id="UP000004728">
    <property type="component" value="Unassembled WGS sequence"/>
</dbReference>
<dbReference type="InParanoid" id="F1Z3M8"/>
<dbReference type="AlphaFoldDB" id="F1Z3M8"/>
<keyword evidence="2" id="KW-0732">Signal</keyword>
<dbReference type="eggNOG" id="COG2853">
    <property type="taxonomic scope" value="Bacteria"/>
</dbReference>
<feature type="region of interest" description="Disordered" evidence="3">
    <location>
        <begin position="1"/>
        <end position="26"/>
    </location>
</feature>
<protein>
    <submittedName>
        <fullName evidence="4">VacJ family lipoprotein</fullName>
    </submittedName>
</protein>
<gene>
    <name evidence="4" type="ORF">Y88_1730</name>
</gene>
<evidence type="ECO:0000256" key="2">
    <source>
        <dbReference type="ARBA" id="ARBA00022729"/>
    </source>
</evidence>
<dbReference type="PANTHER" id="PTHR30035">
    <property type="entry name" value="LIPOPROTEIN VACJ-RELATED"/>
    <property type="match status" value="1"/>
</dbReference>
<reference evidence="4 5" key="1">
    <citation type="journal article" date="2012" name="J. Bacteriol.">
        <title>Draft Genome Sequence of Novosphingobium nitrogenifigens Y88T.</title>
        <authorList>
            <person name="Strabala T.J."/>
            <person name="Macdonald L."/>
            <person name="Liu V."/>
            <person name="Smit A.M."/>
        </authorList>
    </citation>
    <scope>NUCLEOTIDE SEQUENCE [LARGE SCALE GENOMIC DNA]</scope>
    <source>
        <strain evidence="4 5">DSM 19370</strain>
    </source>
</reference>
<keyword evidence="5" id="KW-1185">Reference proteome</keyword>
<comment type="similarity">
    <text evidence="1">Belongs to the MlaA family.</text>
</comment>
<dbReference type="FunCoup" id="F1Z3M8">
    <property type="interactions" value="73"/>
</dbReference>
<evidence type="ECO:0000256" key="3">
    <source>
        <dbReference type="SAM" id="MobiDB-lite"/>
    </source>
</evidence>
<dbReference type="STRING" id="983920.Y88_1730"/>
<feature type="compositionally biased region" description="Low complexity" evidence="3">
    <location>
        <begin position="278"/>
        <end position="296"/>
    </location>
</feature>
<organism evidence="4 5">
    <name type="scientific">Novosphingobium nitrogenifigens DSM 19370</name>
    <dbReference type="NCBI Taxonomy" id="983920"/>
    <lineage>
        <taxon>Bacteria</taxon>
        <taxon>Pseudomonadati</taxon>
        <taxon>Pseudomonadota</taxon>
        <taxon>Alphaproteobacteria</taxon>
        <taxon>Sphingomonadales</taxon>
        <taxon>Sphingomonadaceae</taxon>
        <taxon>Novosphingobium</taxon>
    </lineage>
</organism>
<dbReference type="GO" id="GO:0120010">
    <property type="term" value="P:intermembrane phospholipid transfer"/>
    <property type="evidence" value="ECO:0007669"/>
    <property type="project" value="TreeGrafter"/>
</dbReference>
<evidence type="ECO:0000256" key="1">
    <source>
        <dbReference type="ARBA" id="ARBA00010634"/>
    </source>
</evidence>
<proteinExistence type="inferred from homology"/>
<feature type="compositionally biased region" description="Low complexity" evidence="3">
    <location>
        <begin position="311"/>
        <end position="324"/>
    </location>
</feature>
<evidence type="ECO:0000313" key="4">
    <source>
        <dbReference type="EMBL" id="EGD60842.1"/>
    </source>
</evidence>
<dbReference type="InterPro" id="IPR007428">
    <property type="entry name" value="MlaA"/>
</dbReference>
<dbReference type="PANTHER" id="PTHR30035:SF3">
    <property type="entry name" value="INTERMEMBRANE PHOSPHOLIPID TRANSPORT SYSTEM LIPOPROTEIN MLAA"/>
    <property type="match status" value="1"/>
</dbReference>
<sequence>MAGTAAASAQPGNTPPATKTGGKNEIVVSGKNGASKIDPLMSVNQTTYRVMESVDKAIVAPIAKGYRKQVPSPIRRGLHNFFFNLNEPVNAINFVLQLKPLSALKTVGRFGLNSTIGVGGLLDVAKTKPFKLHYRPNGLGNTFGYYGIGPGAFLFLPGIGPTSVRDLIGSILDQVVVPFAVGSHFNTPWFVIPANIVQALDYRVGIDEDLEKVREAKNPYIYYRQLYFRNRFEEIEALHGRGPLARGQIGMAPFAHPLYPEPTPPALVPEPAGAAPAVVAPPAAGAAPSGPTVGPVETPPASPPAPPPPVFVAHPVVQPLPAGA</sequence>